<name>A0A4R7SSQ1_9BACT</name>
<protein>
    <submittedName>
        <fullName evidence="2">Uncharacterized protein</fullName>
    </submittedName>
</protein>
<gene>
    <name evidence="2" type="ORF">EI77_00826</name>
</gene>
<feature type="region of interest" description="Disordered" evidence="1">
    <location>
        <begin position="1"/>
        <end position="40"/>
    </location>
</feature>
<evidence type="ECO:0000256" key="1">
    <source>
        <dbReference type="SAM" id="MobiDB-lite"/>
    </source>
</evidence>
<dbReference type="AlphaFoldDB" id="A0A4R7SSQ1"/>
<dbReference type="Proteomes" id="UP000295662">
    <property type="component" value="Unassembled WGS sequence"/>
</dbReference>
<proteinExistence type="predicted"/>
<feature type="compositionally biased region" description="Polar residues" evidence="1">
    <location>
        <begin position="28"/>
        <end position="37"/>
    </location>
</feature>
<accession>A0A4R7SSQ1</accession>
<dbReference type="EMBL" id="SOCA01000001">
    <property type="protein sequence ID" value="TDU81516.1"/>
    <property type="molecule type" value="Genomic_DNA"/>
</dbReference>
<organism evidence="2 3">
    <name type="scientific">Prosthecobacter fusiformis</name>
    <dbReference type="NCBI Taxonomy" id="48464"/>
    <lineage>
        <taxon>Bacteria</taxon>
        <taxon>Pseudomonadati</taxon>
        <taxon>Verrucomicrobiota</taxon>
        <taxon>Verrucomicrobiia</taxon>
        <taxon>Verrucomicrobiales</taxon>
        <taxon>Verrucomicrobiaceae</taxon>
        <taxon>Prosthecobacter</taxon>
    </lineage>
</organism>
<reference evidence="2 3" key="1">
    <citation type="submission" date="2019-03" db="EMBL/GenBank/DDBJ databases">
        <title>Genomic Encyclopedia of Archaeal and Bacterial Type Strains, Phase II (KMG-II): from individual species to whole genera.</title>
        <authorList>
            <person name="Goeker M."/>
        </authorList>
    </citation>
    <scope>NUCLEOTIDE SEQUENCE [LARGE SCALE GENOMIC DNA]</scope>
    <source>
        <strain evidence="2 3">ATCC 25309</strain>
    </source>
</reference>
<evidence type="ECO:0000313" key="3">
    <source>
        <dbReference type="Proteomes" id="UP000295662"/>
    </source>
</evidence>
<keyword evidence="3" id="KW-1185">Reference proteome</keyword>
<sequence length="62" mass="6780">MTHHISPILPHGEPMGMHGETLPHAQSIDPQNINPQIPSMGKNYISIPIPLCSSRNTFPNPS</sequence>
<comment type="caution">
    <text evidence="2">The sequence shown here is derived from an EMBL/GenBank/DDBJ whole genome shotgun (WGS) entry which is preliminary data.</text>
</comment>
<evidence type="ECO:0000313" key="2">
    <source>
        <dbReference type="EMBL" id="TDU81516.1"/>
    </source>
</evidence>